<comment type="caution">
    <text evidence="1">The sequence shown here is derived from an EMBL/GenBank/DDBJ whole genome shotgun (WGS) entry which is preliminary data.</text>
</comment>
<reference evidence="1" key="1">
    <citation type="submission" date="2022-08" db="EMBL/GenBank/DDBJ databases">
        <title>Genome Sequence of Fusarium decemcellulare.</title>
        <authorList>
            <person name="Buettner E."/>
        </authorList>
    </citation>
    <scope>NUCLEOTIDE SEQUENCE</scope>
    <source>
        <strain evidence="1">Babe19</strain>
    </source>
</reference>
<name>A0ACC1SJN1_9HYPO</name>
<organism evidence="1 2">
    <name type="scientific">Fusarium decemcellulare</name>
    <dbReference type="NCBI Taxonomy" id="57161"/>
    <lineage>
        <taxon>Eukaryota</taxon>
        <taxon>Fungi</taxon>
        <taxon>Dikarya</taxon>
        <taxon>Ascomycota</taxon>
        <taxon>Pezizomycotina</taxon>
        <taxon>Sordariomycetes</taxon>
        <taxon>Hypocreomycetidae</taxon>
        <taxon>Hypocreales</taxon>
        <taxon>Nectriaceae</taxon>
        <taxon>Fusarium</taxon>
        <taxon>Fusarium decemcellulare species complex</taxon>
    </lineage>
</organism>
<accession>A0ACC1SJN1</accession>
<protein>
    <submittedName>
        <fullName evidence="1">Uncharacterized protein</fullName>
    </submittedName>
</protein>
<dbReference type="Proteomes" id="UP001148629">
    <property type="component" value="Unassembled WGS sequence"/>
</dbReference>
<keyword evidence="2" id="KW-1185">Reference proteome</keyword>
<evidence type="ECO:0000313" key="1">
    <source>
        <dbReference type="EMBL" id="KAJ3541221.1"/>
    </source>
</evidence>
<evidence type="ECO:0000313" key="2">
    <source>
        <dbReference type="Proteomes" id="UP001148629"/>
    </source>
</evidence>
<gene>
    <name evidence="1" type="ORF">NM208_g4707</name>
</gene>
<dbReference type="EMBL" id="JANRMS010000364">
    <property type="protein sequence ID" value="KAJ3541221.1"/>
    <property type="molecule type" value="Genomic_DNA"/>
</dbReference>
<sequence length="303" mass="34442">MSELPDPALFAYCTISTCPIWTSYYNYRISLATNVVFIGLFSVTLIWFLAVWIYTRRGFWFMLAMELGIIAEVIGYAARVLSWKNQWDQNAFLAQIICITIGPAFLSAGMYLCLGRIVVVYGEDNSRLPAKWYTRLFIPCDLVSLALQAAGGIFASVALQEKKYESITTGDNIMIAGLVFQVFTLVVFISLCADFVFCVRRREHQIGTRVALPQNPAICHIRDSWQFKGFTFALGLSNILVLWRCVYRVVELHQGWLGPITFNQYLFVGMESVLIVMAVYSLAIFHPALGLEEYFYSNKIQEV</sequence>
<proteinExistence type="predicted"/>